<sequence length="322" mass="36596">MINSWILTAVPVPDLGVVMFKPGVNQLGDFKGLMQITPATKEFNKSGKITHKQVLLDDKRLIPFFDNSEVLTKAGGIEALKGRLKQSVNYCQIHDENDGYHHHELTITKIGNHYVRTCWSHDNQLRENPALYNASSIAKDNYYQNMLWAVSEGLCYSKDTQLSLGDLFTWTVQYQISHLLPDEILKRLLGVSAPPLHDGPTFTPQSVAMEKAKLALKVDPDPPALYLKNPKRHRWENKNLLQIIKKLPCCACGNPADDAHHIVGYGLSGMGTKAHDWYVIPLCRGHHDELHRDPVKWEQKYGYQLDFHRQCFDRLFGLGVFG</sequence>
<accession>A0AAI9GJ58</accession>
<evidence type="ECO:0000313" key="1">
    <source>
        <dbReference type="EMBL" id="EMJ5134555.1"/>
    </source>
</evidence>
<proteinExistence type="predicted"/>
<protein>
    <submittedName>
        <fullName evidence="1">DUF968 domain-containing protein</fullName>
    </submittedName>
</protein>
<dbReference type="EMBL" id="ABMABF030000006">
    <property type="protein sequence ID" value="EMJ5134555.1"/>
    <property type="molecule type" value="Genomic_DNA"/>
</dbReference>
<reference evidence="1" key="1">
    <citation type="submission" date="2024-02" db="EMBL/GenBank/DDBJ databases">
        <authorList>
            <consortium name="Clinical and Environmental Microbiology Branch: Whole genome sequencing antimicrobial resistance pathogens in the healthcare setting"/>
        </authorList>
    </citation>
    <scope>NUCLEOTIDE SEQUENCE</scope>
    <source>
        <strain evidence="1">2021GO-0154</strain>
    </source>
</reference>
<dbReference type="AlphaFoldDB" id="A0AAI9GJ58"/>
<dbReference type="Gene3D" id="3.30.40.190">
    <property type="match status" value="1"/>
</dbReference>
<dbReference type="Pfam" id="PF06147">
    <property type="entry name" value="DUF968"/>
    <property type="match status" value="1"/>
</dbReference>
<gene>
    <name evidence="1" type="ORF">RG298_002291</name>
</gene>
<dbReference type="InterPro" id="IPR010373">
    <property type="entry name" value="DUF968"/>
</dbReference>
<name>A0AAI9GJ58_PROST</name>
<organism evidence="1">
    <name type="scientific">Providencia stuartii</name>
    <dbReference type="NCBI Taxonomy" id="588"/>
    <lineage>
        <taxon>Bacteria</taxon>
        <taxon>Pseudomonadati</taxon>
        <taxon>Pseudomonadota</taxon>
        <taxon>Gammaproteobacteria</taxon>
        <taxon>Enterobacterales</taxon>
        <taxon>Morganellaceae</taxon>
        <taxon>Providencia</taxon>
    </lineage>
</organism>
<comment type="caution">
    <text evidence="1">The sequence shown here is derived from an EMBL/GenBank/DDBJ whole genome shotgun (WGS) entry which is preliminary data.</text>
</comment>